<dbReference type="AlphaFoldDB" id="K0ILV7"/>
<name>K0ILV7_NITGG</name>
<organism evidence="1 2">
    <name type="scientific">Nitrososphaera gargensis (strain Ga9.2)</name>
    <dbReference type="NCBI Taxonomy" id="1237085"/>
    <lineage>
        <taxon>Archaea</taxon>
        <taxon>Nitrososphaerota</taxon>
        <taxon>Nitrososphaeria</taxon>
        <taxon>Nitrososphaerales</taxon>
        <taxon>Nitrososphaeraceae</taxon>
        <taxon>Nitrososphaera</taxon>
    </lineage>
</organism>
<accession>K0ILV7</accession>
<protein>
    <submittedName>
        <fullName evidence="1">Uncharacterized protein</fullName>
    </submittedName>
</protein>
<evidence type="ECO:0000313" key="2">
    <source>
        <dbReference type="Proteomes" id="UP000008037"/>
    </source>
</evidence>
<dbReference type="InParanoid" id="K0ILV7"/>
<keyword evidence="2" id="KW-1185">Reference proteome</keyword>
<sequence length="185" mass="21365">MLALMAQLLQMHGKIDDRYAHCLIPTSEKEKIILGAIKEQGNNATTENIGKLIIFRYASPALAASAMRRMEQMRKWGTIQFHKHNWRIGPNATILSKRRNSEEDPLHGLAGVSLGTVPQELAEHFCQVCDQLIVQYADAEIIMYKGRLYICHAESCYDQLYKKINMRVKKRRTLKPLESQRRRQN</sequence>
<evidence type="ECO:0000313" key="1">
    <source>
        <dbReference type="EMBL" id="AFU59712.1"/>
    </source>
</evidence>
<reference evidence="1 2" key="1">
    <citation type="journal article" date="2012" name="Environ. Microbiol.">
        <title>The genome of the ammonia-oxidizing Candidatus Nitrososphaera gargensis: insights into metabolic versatility and environmental adaptations.</title>
        <authorList>
            <person name="Spang A."/>
            <person name="Poehlein A."/>
            <person name="Offre P."/>
            <person name="Zumbragel S."/>
            <person name="Haider S."/>
            <person name="Rychlik N."/>
            <person name="Nowka B."/>
            <person name="Schmeisser C."/>
            <person name="Lebedeva E.V."/>
            <person name="Rattei T."/>
            <person name="Bohm C."/>
            <person name="Schmid M."/>
            <person name="Galushko A."/>
            <person name="Hatzenpichler R."/>
            <person name="Weinmaier T."/>
            <person name="Daniel R."/>
            <person name="Schleper C."/>
            <person name="Spieck E."/>
            <person name="Streit W."/>
            <person name="Wagner M."/>
        </authorList>
    </citation>
    <scope>NUCLEOTIDE SEQUENCE [LARGE SCALE GENOMIC DNA]</scope>
    <source>
        <strain evidence="2">Ga9.2</strain>
    </source>
</reference>
<gene>
    <name evidence="1" type="ordered locus">Ngar_c27910</name>
</gene>
<dbReference type="HOGENOM" id="CLU_1458236_0_0_2"/>
<dbReference type="KEGG" id="nga:Ngar_c27910"/>
<dbReference type="Proteomes" id="UP000008037">
    <property type="component" value="Chromosome"/>
</dbReference>
<proteinExistence type="predicted"/>
<dbReference type="EMBL" id="CP002408">
    <property type="protein sequence ID" value="AFU59712.1"/>
    <property type="molecule type" value="Genomic_DNA"/>
</dbReference>
<dbReference type="STRING" id="1237085.Ngar_c27910"/>
<dbReference type="BioCyc" id="CNIT1237085:G1324-2791-MONOMER"/>